<organism evidence="1 2">
    <name type="scientific">Myxococcus stipitatus (strain DSM 14675 / JCM 12634 / Mx s8)</name>
    <dbReference type="NCBI Taxonomy" id="1278073"/>
    <lineage>
        <taxon>Bacteria</taxon>
        <taxon>Pseudomonadati</taxon>
        <taxon>Myxococcota</taxon>
        <taxon>Myxococcia</taxon>
        <taxon>Myxococcales</taxon>
        <taxon>Cystobacterineae</taxon>
        <taxon>Myxococcaceae</taxon>
        <taxon>Myxococcus</taxon>
    </lineage>
</organism>
<keyword evidence="2" id="KW-1185">Reference proteome</keyword>
<dbReference type="Proteomes" id="UP000011131">
    <property type="component" value="Chromosome"/>
</dbReference>
<dbReference type="PATRIC" id="fig|1278073.3.peg.1209"/>
<dbReference type="HOGENOM" id="CLU_186063_0_0_7"/>
<evidence type="ECO:0000313" key="2">
    <source>
        <dbReference type="Proteomes" id="UP000011131"/>
    </source>
</evidence>
<name>L7U3T7_MYXSD</name>
<dbReference type="AlphaFoldDB" id="L7U3T7"/>
<keyword evidence="1" id="KW-0449">Lipoprotein</keyword>
<evidence type="ECO:0000313" key="1">
    <source>
        <dbReference type="EMBL" id="AGC42505.1"/>
    </source>
</evidence>
<accession>L7U3T7</accession>
<sequence length="94" mass="10266">MRSGMKKSLWLAGALWLAGCGGTEAPTAPEDSAVLGESQSALEYDENLHCLVRTSSVRCSSGMNMYSYWSPTMNSWFIDRNVCSRHGGPVICPF</sequence>
<dbReference type="PROSITE" id="PS51257">
    <property type="entry name" value="PROKAR_LIPOPROTEIN"/>
    <property type="match status" value="1"/>
</dbReference>
<dbReference type="RefSeq" id="WP_015346768.1">
    <property type="nucleotide sequence ID" value="NC_020126.1"/>
</dbReference>
<protein>
    <submittedName>
        <fullName evidence="1">Lipoprotein</fullName>
    </submittedName>
</protein>
<dbReference type="STRING" id="1278073.MYSTI_01157"/>
<dbReference type="EMBL" id="CP004025">
    <property type="protein sequence ID" value="AGC42505.1"/>
    <property type="molecule type" value="Genomic_DNA"/>
</dbReference>
<gene>
    <name evidence="1" type="ordered locus">MYSTI_01157</name>
</gene>
<proteinExistence type="predicted"/>
<reference evidence="1 2" key="1">
    <citation type="journal article" date="2013" name="Genome Announc.">
        <title>Complete genome sequence of Myxococcus stipitatus strain DSM 14675, a fruiting myxobacterium.</title>
        <authorList>
            <person name="Huntley S."/>
            <person name="Kneip S."/>
            <person name="Treuner-Lange A."/>
            <person name="Sogaard-Andersen L."/>
        </authorList>
    </citation>
    <scope>NUCLEOTIDE SEQUENCE [LARGE SCALE GENOMIC DNA]</scope>
    <source>
        <strain evidence="2">DSM 14675 / JCM 12634 / Mx s8</strain>
    </source>
</reference>
<dbReference type="KEGG" id="msd:MYSTI_01157"/>